<accession>A0A915IAA9</accession>
<protein>
    <submittedName>
        <fullName evidence="2">Uncharacterized protein</fullName>
    </submittedName>
</protein>
<sequence length="125" mass="14434">MKDLPWSQSSPQNLYIRFHKLYDMPVSAYSSNDVYDVQVSQTFMLASNKPLPSKLPEAQPTLELEVCTFHCENRQLSKQLFSSNGNKNSTMLRNWTQQKNLILIIWSEGPEAQAPHLLRPSTRRP</sequence>
<reference evidence="2" key="1">
    <citation type="submission" date="2022-11" db="UniProtKB">
        <authorList>
            <consortium name="WormBaseParasite"/>
        </authorList>
    </citation>
    <scope>IDENTIFICATION</scope>
</reference>
<organism evidence="1 2">
    <name type="scientific">Romanomermis culicivorax</name>
    <name type="common">Nematode worm</name>
    <dbReference type="NCBI Taxonomy" id="13658"/>
    <lineage>
        <taxon>Eukaryota</taxon>
        <taxon>Metazoa</taxon>
        <taxon>Ecdysozoa</taxon>
        <taxon>Nematoda</taxon>
        <taxon>Enoplea</taxon>
        <taxon>Dorylaimia</taxon>
        <taxon>Mermithida</taxon>
        <taxon>Mermithoidea</taxon>
        <taxon>Mermithidae</taxon>
        <taxon>Romanomermis</taxon>
    </lineage>
</organism>
<dbReference type="AlphaFoldDB" id="A0A915IAA9"/>
<evidence type="ECO:0000313" key="2">
    <source>
        <dbReference type="WBParaSite" id="nRc.2.0.1.t11114-RA"/>
    </source>
</evidence>
<name>A0A915IAA9_ROMCU</name>
<proteinExistence type="predicted"/>
<dbReference type="WBParaSite" id="nRc.2.0.1.t11114-RA">
    <property type="protein sequence ID" value="nRc.2.0.1.t11114-RA"/>
    <property type="gene ID" value="nRc.2.0.1.g11114"/>
</dbReference>
<keyword evidence="1" id="KW-1185">Reference proteome</keyword>
<evidence type="ECO:0000313" key="1">
    <source>
        <dbReference type="Proteomes" id="UP000887565"/>
    </source>
</evidence>
<dbReference type="Proteomes" id="UP000887565">
    <property type="component" value="Unplaced"/>
</dbReference>